<protein>
    <submittedName>
        <fullName evidence="3">Nucleic acid-binding protein</fullName>
    </submittedName>
</protein>
<evidence type="ECO:0000313" key="3">
    <source>
        <dbReference type="WBParaSite" id="SPAL_0001299100.1"/>
    </source>
</evidence>
<dbReference type="AlphaFoldDB" id="A0A0N5C4W2"/>
<keyword evidence="2" id="KW-1185">Reference proteome</keyword>
<sequence>MGEVSNIKPLKGFPQKDPQYPENARRVIYSFVVTDLADASQIQIAAYDTYAQKLNGRFYKGQRYIFSGGRSCFGGRHSANPTMYL</sequence>
<proteinExistence type="predicted"/>
<feature type="region of interest" description="Disordered" evidence="1">
    <location>
        <begin position="1"/>
        <end position="20"/>
    </location>
</feature>
<evidence type="ECO:0000256" key="1">
    <source>
        <dbReference type="SAM" id="MobiDB-lite"/>
    </source>
</evidence>
<organism evidence="2 3">
    <name type="scientific">Strongyloides papillosus</name>
    <name type="common">Intestinal threadworm</name>
    <dbReference type="NCBI Taxonomy" id="174720"/>
    <lineage>
        <taxon>Eukaryota</taxon>
        <taxon>Metazoa</taxon>
        <taxon>Ecdysozoa</taxon>
        <taxon>Nematoda</taxon>
        <taxon>Chromadorea</taxon>
        <taxon>Rhabditida</taxon>
        <taxon>Tylenchina</taxon>
        <taxon>Panagrolaimomorpha</taxon>
        <taxon>Strongyloidoidea</taxon>
        <taxon>Strongyloididae</taxon>
        <taxon>Strongyloides</taxon>
    </lineage>
</organism>
<reference evidence="3" key="1">
    <citation type="submission" date="2017-02" db="UniProtKB">
        <authorList>
            <consortium name="WormBaseParasite"/>
        </authorList>
    </citation>
    <scope>IDENTIFICATION</scope>
</reference>
<accession>A0A0N5C4W2</accession>
<dbReference type="Proteomes" id="UP000046392">
    <property type="component" value="Unplaced"/>
</dbReference>
<name>A0A0N5C4W2_STREA</name>
<dbReference type="WBParaSite" id="SPAL_0001299100.1">
    <property type="protein sequence ID" value="SPAL_0001299100.1"/>
    <property type="gene ID" value="SPAL_0001299100"/>
</dbReference>
<evidence type="ECO:0000313" key="2">
    <source>
        <dbReference type="Proteomes" id="UP000046392"/>
    </source>
</evidence>